<reference evidence="1 2" key="1">
    <citation type="submission" date="2014-12" db="EMBL/GenBank/DDBJ databases">
        <title>Genome assembly of Enhygromyxa salina DSM 15201.</title>
        <authorList>
            <person name="Sharma G."/>
            <person name="Subramanian S."/>
        </authorList>
    </citation>
    <scope>NUCLEOTIDE SEQUENCE [LARGE SCALE GENOMIC DNA]</scope>
    <source>
        <strain evidence="1 2">DSM 15201</strain>
    </source>
</reference>
<dbReference type="AlphaFoldDB" id="A0A0C2D5G5"/>
<organism evidence="1 2">
    <name type="scientific">Enhygromyxa salina</name>
    <dbReference type="NCBI Taxonomy" id="215803"/>
    <lineage>
        <taxon>Bacteria</taxon>
        <taxon>Pseudomonadati</taxon>
        <taxon>Myxococcota</taxon>
        <taxon>Polyangia</taxon>
        <taxon>Nannocystales</taxon>
        <taxon>Nannocystaceae</taxon>
        <taxon>Enhygromyxa</taxon>
    </lineage>
</organism>
<dbReference type="NCBIfam" id="TIGR02996">
    <property type="entry name" value="rpt_mate_G_obs"/>
    <property type="match status" value="1"/>
</dbReference>
<protein>
    <submittedName>
        <fullName evidence="1">Uncharacterized protein</fullName>
    </submittedName>
</protein>
<dbReference type="RefSeq" id="WP_146658132.1">
    <property type="nucleotide sequence ID" value="NZ_JMCC02000011.1"/>
</dbReference>
<sequence length="111" mass="12474">MALASNQQRLLESIYDDPRANDARRVYADWLVGRGDPRGEFIHLQVDRFRGQATVEQFARERALLDQHCARGSHRVRARICNTRRSQLPECGARVPGPADGLVDGRGVVHA</sequence>
<evidence type="ECO:0000313" key="1">
    <source>
        <dbReference type="EMBL" id="KIG18411.1"/>
    </source>
</evidence>
<name>A0A0C2D5G5_9BACT</name>
<dbReference type="EMBL" id="JMCC02000011">
    <property type="protein sequence ID" value="KIG18411.1"/>
    <property type="molecule type" value="Genomic_DNA"/>
</dbReference>
<accession>A0A0C2D5G5</accession>
<proteinExistence type="predicted"/>
<dbReference type="InterPro" id="IPR014338">
    <property type="entry name" value="CHP02996_rpt-companion-dom"/>
</dbReference>
<evidence type="ECO:0000313" key="2">
    <source>
        <dbReference type="Proteomes" id="UP000031599"/>
    </source>
</evidence>
<comment type="caution">
    <text evidence="1">The sequence shown here is derived from an EMBL/GenBank/DDBJ whole genome shotgun (WGS) entry which is preliminary data.</text>
</comment>
<gene>
    <name evidence="1" type="ORF">DB30_00696</name>
</gene>
<dbReference type="Proteomes" id="UP000031599">
    <property type="component" value="Unassembled WGS sequence"/>
</dbReference>